<organism evidence="1 2">
    <name type="scientific">Choristoneura fumiferana</name>
    <name type="common">Spruce budworm moth</name>
    <name type="synonym">Archips fumiferana</name>
    <dbReference type="NCBI Taxonomy" id="7141"/>
    <lineage>
        <taxon>Eukaryota</taxon>
        <taxon>Metazoa</taxon>
        <taxon>Ecdysozoa</taxon>
        <taxon>Arthropoda</taxon>
        <taxon>Hexapoda</taxon>
        <taxon>Insecta</taxon>
        <taxon>Pterygota</taxon>
        <taxon>Neoptera</taxon>
        <taxon>Endopterygota</taxon>
        <taxon>Lepidoptera</taxon>
        <taxon>Glossata</taxon>
        <taxon>Ditrysia</taxon>
        <taxon>Tortricoidea</taxon>
        <taxon>Tortricidae</taxon>
        <taxon>Tortricinae</taxon>
        <taxon>Choristoneura</taxon>
    </lineage>
</organism>
<reference evidence="1 2" key="1">
    <citation type="journal article" date="2022" name="Genome Biol. Evol.">
        <title>The Spruce Budworm Genome: Reconstructing the Evolutionary History of Antifreeze Proteins.</title>
        <authorList>
            <person name="Beliveau C."/>
            <person name="Gagne P."/>
            <person name="Picq S."/>
            <person name="Vernygora O."/>
            <person name="Keeling C.I."/>
            <person name="Pinkney K."/>
            <person name="Doucet D."/>
            <person name="Wen F."/>
            <person name="Johnston J.S."/>
            <person name="Maaroufi H."/>
            <person name="Boyle B."/>
            <person name="Laroche J."/>
            <person name="Dewar K."/>
            <person name="Juretic N."/>
            <person name="Blackburn G."/>
            <person name="Nisole A."/>
            <person name="Brunet B."/>
            <person name="Brandao M."/>
            <person name="Lumley L."/>
            <person name="Duan J."/>
            <person name="Quan G."/>
            <person name="Lucarotti C.J."/>
            <person name="Roe A.D."/>
            <person name="Sperling F.A.H."/>
            <person name="Levesque R.C."/>
            <person name="Cusson M."/>
        </authorList>
    </citation>
    <scope>NUCLEOTIDE SEQUENCE [LARGE SCALE GENOMIC DNA]</scope>
    <source>
        <strain evidence="1">Glfc:IPQL:Cfum</strain>
    </source>
</reference>
<accession>A0ACC0KC60</accession>
<evidence type="ECO:0000313" key="1">
    <source>
        <dbReference type="EMBL" id="KAI8433847.1"/>
    </source>
</evidence>
<dbReference type="Proteomes" id="UP001064048">
    <property type="component" value="Chromosome 29"/>
</dbReference>
<dbReference type="EMBL" id="CM046129">
    <property type="protein sequence ID" value="KAI8433847.1"/>
    <property type="molecule type" value="Genomic_DNA"/>
</dbReference>
<comment type="caution">
    <text evidence="1">The sequence shown here is derived from an EMBL/GenBank/DDBJ whole genome shotgun (WGS) entry which is preliminary data.</text>
</comment>
<sequence length="410" mass="46924">MLIKSIFMELRSRLRSCNVYITTGVDFKKNCNLKISIQSDCIVLNYYDDSKRRDSLSSIESLSDCYSDDDDEVTSVIPIQEFCQIIPNSMSCLKIDRNNISFRILTEPKNGGNFYKEVLTNNKVESNVKHQEFKFNFEAKEEIKILCGNCSNVISNNAIAFDRILELPSANLDMSDWFCHGHSHGGQTPEIALKPSKSDFLYRLTFFIINNSLLSEKNNKFNAKREVYHCNRCLQWLGLKNKDTVKLFNSEVKLNHSGNETPVLSIGSSPHSSTADFIYTIENMAREFNLGLQFTVMCKIVLDCTISANKKQYMLIWIMDKELQVIRNSGEYIKGNKIVLQSSLLTKILYKVELSFNDEVESWLSDPSVTSTEVSKSMFSHGIEHFEQMSLKVPESFRNANGFCVSYLKV</sequence>
<evidence type="ECO:0000313" key="2">
    <source>
        <dbReference type="Proteomes" id="UP001064048"/>
    </source>
</evidence>
<keyword evidence="2" id="KW-1185">Reference proteome</keyword>
<proteinExistence type="predicted"/>
<protein>
    <submittedName>
        <fullName evidence="1">Uncharacterized protein</fullName>
    </submittedName>
</protein>
<name>A0ACC0KC60_CHOFU</name>
<gene>
    <name evidence="1" type="ORF">MSG28_015801</name>
</gene>